<dbReference type="eggNOG" id="COG3056">
    <property type="taxonomic scope" value="Bacteria"/>
</dbReference>
<dbReference type="Proteomes" id="UP000002608">
    <property type="component" value="Chromosome"/>
</dbReference>
<keyword evidence="2" id="KW-1185">Reference proteome</keyword>
<dbReference type="EMBL" id="CP000851">
    <property type="protein sequence ID" value="ABV88426.1"/>
    <property type="molecule type" value="Genomic_DNA"/>
</dbReference>
<proteinExistence type="predicted"/>
<organism evidence="1 2">
    <name type="scientific">Shewanella pealeana (strain ATCC 700345 / ANG-SQ1)</name>
    <dbReference type="NCBI Taxonomy" id="398579"/>
    <lineage>
        <taxon>Bacteria</taxon>
        <taxon>Pseudomonadati</taxon>
        <taxon>Pseudomonadota</taxon>
        <taxon>Gammaproteobacteria</taxon>
        <taxon>Alteromonadales</taxon>
        <taxon>Shewanellaceae</taxon>
        <taxon>Shewanella</taxon>
    </lineage>
</organism>
<dbReference type="InterPro" id="IPR005619">
    <property type="entry name" value="Uncharacterised_YajG"/>
</dbReference>
<sequence length="201" mass="22383">MLRHLNFLLINIIMKSLLLVVAAAVSMVGCASQGPSHIALNPEVPSIIQQTEVELPVALETIDTRSANFIVRFNDGDKAARLVSPTEAPRVQMDQVFRDGFTQAGYRIDPSSVNHMQFQLEQLLTDVDEGTFGFEANSQIIINVIAKNAKQELTKRYRAKGLLKGPFSADFATLELEMNKLLGELTRDIINDPELNQFIQQ</sequence>
<evidence type="ECO:0000313" key="2">
    <source>
        <dbReference type="Proteomes" id="UP000002608"/>
    </source>
</evidence>
<dbReference type="STRING" id="398579.Spea_3110"/>
<name>A8H789_SHEPA</name>
<dbReference type="AlphaFoldDB" id="A8H789"/>
<dbReference type="PROSITE" id="PS51257">
    <property type="entry name" value="PROKAR_LIPOPROTEIN"/>
    <property type="match status" value="1"/>
</dbReference>
<dbReference type="KEGG" id="spl:Spea_3110"/>
<dbReference type="Pfam" id="PF03923">
    <property type="entry name" value="Lipoprotein_16"/>
    <property type="match status" value="1"/>
</dbReference>
<protein>
    <submittedName>
        <fullName evidence="1">Uncharacterized lipoprotein</fullName>
    </submittedName>
</protein>
<accession>A8H789</accession>
<keyword evidence="1" id="KW-0449">Lipoprotein</keyword>
<evidence type="ECO:0000313" key="1">
    <source>
        <dbReference type="EMBL" id="ABV88426.1"/>
    </source>
</evidence>
<gene>
    <name evidence="1" type="ordered locus">Spea_3110</name>
</gene>
<reference evidence="1 2" key="1">
    <citation type="submission" date="2007-10" db="EMBL/GenBank/DDBJ databases">
        <title>Complete sequence of Shewanella pealeana ATCC 700345.</title>
        <authorList>
            <consortium name="US DOE Joint Genome Institute"/>
            <person name="Copeland A."/>
            <person name="Lucas S."/>
            <person name="Lapidus A."/>
            <person name="Barry K."/>
            <person name="Glavina del Rio T."/>
            <person name="Dalin E."/>
            <person name="Tice H."/>
            <person name="Pitluck S."/>
            <person name="Chertkov O."/>
            <person name="Brettin T."/>
            <person name="Bruce D."/>
            <person name="Detter J.C."/>
            <person name="Han C."/>
            <person name="Schmutz J."/>
            <person name="Larimer F."/>
            <person name="Land M."/>
            <person name="Hauser L."/>
            <person name="Kyrpides N."/>
            <person name="Kim E."/>
            <person name="Zhao J.-S.Z."/>
            <person name="Manno D."/>
            <person name="Hawari J."/>
            <person name="Richardson P."/>
        </authorList>
    </citation>
    <scope>NUCLEOTIDE SEQUENCE [LARGE SCALE GENOMIC DNA]</scope>
    <source>
        <strain evidence="2">ATCC 700345 / ANG-SQ1</strain>
    </source>
</reference>
<dbReference type="HOGENOM" id="CLU_113316_0_0_6"/>